<proteinExistence type="predicted"/>
<dbReference type="Proteomes" id="UP000438429">
    <property type="component" value="Unassembled WGS sequence"/>
</dbReference>
<dbReference type="AlphaFoldDB" id="A0A6A4RYS5"/>
<feature type="region of interest" description="Disordered" evidence="1">
    <location>
        <begin position="1"/>
        <end position="29"/>
    </location>
</feature>
<accession>A0A6A4RYS5</accession>
<reference evidence="2 3" key="1">
    <citation type="submission" date="2019-06" db="EMBL/GenBank/DDBJ databases">
        <title>Draft genomes of female and male turbot (Scophthalmus maximus).</title>
        <authorList>
            <person name="Xu H."/>
            <person name="Xu X.-W."/>
            <person name="Shao C."/>
            <person name="Chen S."/>
        </authorList>
    </citation>
    <scope>NUCLEOTIDE SEQUENCE [LARGE SCALE GENOMIC DNA]</scope>
    <source>
        <strain evidence="2">Ysfricsl-2016a</strain>
        <tissue evidence="2">Blood</tissue>
    </source>
</reference>
<organism evidence="2 3">
    <name type="scientific">Scophthalmus maximus</name>
    <name type="common">Turbot</name>
    <name type="synonym">Psetta maxima</name>
    <dbReference type="NCBI Taxonomy" id="52904"/>
    <lineage>
        <taxon>Eukaryota</taxon>
        <taxon>Metazoa</taxon>
        <taxon>Chordata</taxon>
        <taxon>Craniata</taxon>
        <taxon>Vertebrata</taxon>
        <taxon>Euteleostomi</taxon>
        <taxon>Actinopterygii</taxon>
        <taxon>Neopterygii</taxon>
        <taxon>Teleostei</taxon>
        <taxon>Neoteleostei</taxon>
        <taxon>Acanthomorphata</taxon>
        <taxon>Carangaria</taxon>
        <taxon>Pleuronectiformes</taxon>
        <taxon>Pleuronectoidei</taxon>
        <taxon>Scophthalmidae</taxon>
        <taxon>Scophthalmus</taxon>
    </lineage>
</organism>
<protein>
    <submittedName>
        <fullName evidence="2">Uncharacterized protein</fullName>
    </submittedName>
</protein>
<evidence type="ECO:0000313" key="2">
    <source>
        <dbReference type="EMBL" id="KAF0025777.1"/>
    </source>
</evidence>
<comment type="caution">
    <text evidence="2">The sequence shown here is derived from an EMBL/GenBank/DDBJ whole genome shotgun (WGS) entry which is preliminary data.</text>
</comment>
<sequence length="280" mass="31480">MGNGGAKREQKRGTENEEESDEVPRGVQWEDGRVSSLAFVLEAEAEARRTTQRRRPGEIINHTQTRPVRPPQKKKKKKKKAGCDNGANYPNNPHKGAGESPPLLQSENNDYRHGTSVCYLSLLLRTWTCTRRRVIVAFLGVGVTRRFDATSSHRADERSGANVFYDSTVNPSGPGQTLAWQRSRMTDAGRAVFTRFRSCWTSERVLLLSVHYAQRGKTLERCSHVPRRLSDTPTASAQHRTSCFPQTVERLERKSRVGFSPRRAEADVVPGVSVVTHLED</sequence>
<gene>
    <name evidence="2" type="ORF">F2P81_022658</name>
</gene>
<feature type="compositionally biased region" description="Basic and acidic residues" evidence="1">
    <location>
        <begin position="1"/>
        <end position="15"/>
    </location>
</feature>
<evidence type="ECO:0000313" key="3">
    <source>
        <dbReference type="Proteomes" id="UP000438429"/>
    </source>
</evidence>
<evidence type="ECO:0000256" key="1">
    <source>
        <dbReference type="SAM" id="MobiDB-lite"/>
    </source>
</evidence>
<dbReference type="EMBL" id="VEVO01000020">
    <property type="protein sequence ID" value="KAF0025777.1"/>
    <property type="molecule type" value="Genomic_DNA"/>
</dbReference>
<feature type="region of interest" description="Disordered" evidence="1">
    <location>
        <begin position="45"/>
        <end position="108"/>
    </location>
</feature>
<feature type="compositionally biased region" description="Basic residues" evidence="1">
    <location>
        <begin position="71"/>
        <end position="80"/>
    </location>
</feature>
<name>A0A6A4RYS5_SCOMX</name>